<organism evidence="1 2">
    <name type="scientific">Massilia eburnea</name>
    <dbReference type="NCBI Taxonomy" id="1776165"/>
    <lineage>
        <taxon>Bacteria</taxon>
        <taxon>Pseudomonadati</taxon>
        <taxon>Pseudomonadota</taxon>
        <taxon>Betaproteobacteria</taxon>
        <taxon>Burkholderiales</taxon>
        <taxon>Oxalobacteraceae</taxon>
        <taxon>Telluria group</taxon>
        <taxon>Massilia</taxon>
    </lineage>
</organism>
<proteinExistence type="predicted"/>
<dbReference type="AlphaFoldDB" id="A0A6L6QC58"/>
<reference evidence="1 2" key="1">
    <citation type="submission" date="2019-11" db="EMBL/GenBank/DDBJ databases">
        <title>Type strains purchased from KCTC, JCM and DSMZ.</title>
        <authorList>
            <person name="Lu H."/>
        </authorList>
    </citation>
    <scope>NUCLEOTIDE SEQUENCE [LARGE SCALE GENOMIC DNA]</scope>
    <source>
        <strain evidence="1 2">JCM 31587</strain>
    </source>
</reference>
<evidence type="ECO:0000313" key="2">
    <source>
        <dbReference type="Proteomes" id="UP000472320"/>
    </source>
</evidence>
<protein>
    <recommendedName>
        <fullName evidence="3">DUF4348 domain-containing protein</fullName>
    </recommendedName>
</protein>
<sequence length="130" mass="14840">MKKFLPLLTIALAACSTAPPPRGCGQEKFDAFLPRYMSDRPFATGRTVFPLESIAALQEKKTLVSREQFAKTDLLADLIRTEKLSSRQSASPAQAELTVFRPDSDSLVYYYRFRQQDGCWYMWQFEDASL</sequence>
<evidence type="ECO:0000313" key="1">
    <source>
        <dbReference type="EMBL" id="MTW09725.1"/>
    </source>
</evidence>
<dbReference type="RefSeq" id="WP_155452678.1">
    <property type="nucleotide sequence ID" value="NZ_WNKX01000002.1"/>
</dbReference>
<name>A0A6L6QC58_9BURK</name>
<dbReference type="PROSITE" id="PS51257">
    <property type="entry name" value="PROKAR_LIPOPROTEIN"/>
    <property type="match status" value="1"/>
</dbReference>
<dbReference type="Proteomes" id="UP000472320">
    <property type="component" value="Unassembled WGS sequence"/>
</dbReference>
<keyword evidence="2" id="KW-1185">Reference proteome</keyword>
<gene>
    <name evidence="1" type="ORF">GM658_03845</name>
</gene>
<comment type="caution">
    <text evidence="1">The sequence shown here is derived from an EMBL/GenBank/DDBJ whole genome shotgun (WGS) entry which is preliminary data.</text>
</comment>
<evidence type="ECO:0008006" key="3">
    <source>
        <dbReference type="Google" id="ProtNLM"/>
    </source>
</evidence>
<accession>A0A6L6QC58</accession>
<dbReference type="OrthoDB" id="8776562at2"/>
<dbReference type="Gene3D" id="3.10.450.410">
    <property type="match status" value="1"/>
</dbReference>
<dbReference type="EMBL" id="WNKX01000002">
    <property type="protein sequence ID" value="MTW09725.1"/>
    <property type="molecule type" value="Genomic_DNA"/>
</dbReference>